<protein>
    <recommendedName>
        <fullName evidence="3">Cadherin-like domain-containing protein</fullName>
    </recommendedName>
</protein>
<keyword evidence="2" id="KW-1185">Reference proteome</keyword>
<evidence type="ECO:0000313" key="1">
    <source>
        <dbReference type="EMBL" id="GAA0556841.1"/>
    </source>
</evidence>
<accession>A0ABP3NZB9</accession>
<dbReference type="RefSeq" id="WP_226767660.1">
    <property type="nucleotide sequence ID" value="NZ_BAAAEO010000004.1"/>
</dbReference>
<dbReference type="EMBL" id="BAAAEO010000004">
    <property type="protein sequence ID" value="GAA0556841.1"/>
    <property type="molecule type" value="Genomic_DNA"/>
</dbReference>
<comment type="caution">
    <text evidence="1">The sequence shown here is derived from an EMBL/GenBank/DDBJ whole genome shotgun (WGS) entry which is preliminary data.</text>
</comment>
<proteinExistence type="predicted"/>
<organism evidence="1 2">
    <name type="scientific">Rheinheimera aquimaris</name>
    <dbReference type="NCBI Taxonomy" id="412437"/>
    <lineage>
        <taxon>Bacteria</taxon>
        <taxon>Pseudomonadati</taxon>
        <taxon>Pseudomonadota</taxon>
        <taxon>Gammaproteobacteria</taxon>
        <taxon>Chromatiales</taxon>
        <taxon>Chromatiaceae</taxon>
        <taxon>Rheinheimera</taxon>
    </lineage>
</organism>
<gene>
    <name evidence="1" type="ORF">GCM10009098_25910</name>
</gene>
<dbReference type="Gene3D" id="2.60.40.3440">
    <property type="match status" value="1"/>
</dbReference>
<dbReference type="PROSITE" id="PS51257">
    <property type="entry name" value="PROKAR_LIPOPROTEIN"/>
    <property type="match status" value="1"/>
</dbReference>
<dbReference type="Pfam" id="PF17963">
    <property type="entry name" value="Big_9"/>
    <property type="match status" value="1"/>
</dbReference>
<evidence type="ECO:0000313" key="2">
    <source>
        <dbReference type="Proteomes" id="UP001501169"/>
    </source>
</evidence>
<reference evidence="2" key="1">
    <citation type="journal article" date="2019" name="Int. J. Syst. Evol. Microbiol.">
        <title>The Global Catalogue of Microorganisms (GCM) 10K type strain sequencing project: providing services to taxonomists for standard genome sequencing and annotation.</title>
        <authorList>
            <consortium name="The Broad Institute Genomics Platform"/>
            <consortium name="The Broad Institute Genome Sequencing Center for Infectious Disease"/>
            <person name="Wu L."/>
            <person name="Ma J."/>
        </authorList>
    </citation>
    <scope>NUCLEOTIDE SEQUENCE [LARGE SCALE GENOMIC DNA]</scope>
    <source>
        <strain evidence="2">JCM 14331</strain>
    </source>
</reference>
<sequence>MNRLAASTAFVLAVLLGGCNDSDQPNVAPELGANNFVTETDVPVMDRISASDTNGDSLTFSVASPPQNGGLMLSADGRFTYTPDSGYTGSDSFMVAVSDGELTANGQVTVDIAVAIVSFLSYSRAAFAQTEQDLPLGVNGRDFTQDATSTSDYTDLLTGP</sequence>
<name>A0ABP3NZB9_9GAMM</name>
<evidence type="ECO:0008006" key="3">
    <source>
        <dbReference type="Google" id="ProtNLM"/>
    </source>
</evidence>
<dbReference type="Proteomes" id="UP001501169">
    <property type="component" value="Unassembled WGS sequence"/>
</dbReference>